<dbReference type="PANTHER" id="PTHR46890:SF1">
    <property type="entry name" value="REVERSE TRANSCRIPTASE DOMAIN-CONTAINING PROTEIN"/>
    <property type="match status" value="1"/>
</dbReference>
<feature type="domain" description="Reverse transcriptase" evidence="2">
    <location>
        <begin position="777"/>
        <end position="1057"/>
    </location>
</feature>
<evidence type="ECO:0000256" key="1">
    <source>
        <dbReference type="SAM" id="MobiDB-lite"/>
    </source>
</evidence>
<feature type="region of interest" description="Disordered" evidence="1">
    <location>
        <begin position="108"/>
        <end position="137"/>
    </location>
</feature>
<dbReference type="EMBL" id="OIVN01006207">
    <property type="protein sequence ID" value="SPD27796.1"/>
    <property type="molecule type" value="Genomic_DNA"/>
</dbReference>
<evidence type="ECO:0000313" key="3">
    <source>
        <dbReference type="EMBL" id="SPD27796.1"/>
    </source>
</evidence>
<protein>
    <recommendedName>
        <fullName evidence="2">Reverse transcriptase domain-containing protein</fullName>
    </recommendedName>
</protein>
<dbReference type="InterPro" id="IPR036691">
    <property type="entry name" value="Endo/exonu/phosph_ase_sf"/>
</dbReference>
<dbReference type="SUPFAM" id="SSF56672">
    <property type="entry name" value="DNA/RNA polymerases"/>
    <property type="match status" value="1"/>
</dbReference>
<dbReference type="AlphaFoldDB" id="A0A2N9IQL2"/>
<dbReference type="PROSITE" id="PS50878">
    <property type="entry name" value="RT_POL"/>
    <property type="match status" value="1"/>
</dbReference>
<gene>
    <name evidence="3" type="ORF">FSB_LOCUS55678</name>
</gene>
<dbReference type="InterPro" id="IPR052343">
    <property type="entry name" value="Retrotransposon-Effector_Assoc"/>
</dbReference>
<evidence type="ECO:0000259" key="2">
    <source>
        <dbReference type="PROSITE" id="PS50878"/>
    </source>
</evidence>
<dbReference type="InterPro" id="IPR043502">
    <property type="entry name" value="DNA/RNA_pol_sf"/>
</dbReference>
<sequence>MERRGNFQGSLWLGIRGLRWTLDEMGKLKDIPSTQAGSFQFLRDGYRTLEMSCISNRGGRFVELVEYHGGSQRGNLRIPEGHRGVGWVRFLFELRRYFLTKIDSSLAPPSNGVDSQGGDKATDLAPGLRSSESRVTKSSDGPRVVAWVWPKSKTHESTSQIKNTTDLELQPTGPIDVDRIGKEVLLQNHLEASGKAESEVNLMGHLDDPIDVDPTVAELAEEDEGSVYSNADAKAEIEVIPCDPLLVKETLASSDSSSSSLVRVDLAENIHLEDLDGALVLGSTHELAVPSAIMGLELEYMDSVARSPVLELLEFAAEPQSPMDCNHWLLLSLLSRSHEQQCLDLLRRIEATRDSKRGEMGLRKVTASKLKGVRELKNLASSVNYEDKVDGRVISSIWGNRFAGWEVLDAVITAGSVLLLWDKRVVDRVDSKVGMDDSRSELWAELPEVRHQWSQPWCIFGDFNVVRFPSERRGCVRVTPAMEEFSDFIEGFNLIDLPLNGGLYCWCNSAANPSMSRIDRDHNPLLLEAGGMARGKSSFKFENMWLKVPDFVDKVQEWWSRYSYSGTPSFVLAQKLKALKGDLKEWNKLVFGDVGIKRQQLECELQAYDDKESLSSLSPEDHILREVCKAELESMAQLEEVSWKQKSRSLWLKEGDNNTKFFHKMANSHRRYNYMDKVEVNGVVFEESKIREKVVHFYESLYQESETWRPTMDGLEFDVITANESVVLERQFDKDEVLQVVKDLQVDKAPSPDGFTMAFFQKCWSVLEADVMGFFDEVYHNCKFERSLNASFIALIPKRQNASNIRDYRPISLIGSIYKLLAKVLANRLKGVLDKLISESQNAFVGGRKILDSVLIANECLDSRLKSRNPGVICKLDIEKAYNHVNWSCLLHLMERMGFGRRWRLWIEACISSVQFSVLVNGSPEGFFSCSRGLHQGDPLSPLLFLLVMEVLSRMLRKVEEEGLIRGFKAGSNAADGLCISHLLYANDTILFWDADLDQLLYVRMVLTCFEAVTGLRVNMTKSEMVPVGEVQNISELADSLCCHIGGLPLSYLGMPLGASYKAVAVWNPILEKLERRLSGWQKLYLSKGGRLTLLKKLRNCKETFFGVAWEMRLNIPWWVGIRFGLEGHHLWRRVLVAKFDSDLGGWRTKPIRGPHGCGLWKDKWCGDTSLMVLFPTLFTCSSNREATIAEVLSGPDSRGVWEWNVTFVRDFNDWEVVVVAEFFQLLHSHKVPIAAPNVAPDGLRWKPCKDGAFASRSFYYA</sequence>
<dbReference type="CDD" id="cd01650">
    <property type="entry name" value="RT_nLTR_like"/>
    <property type="match status" value="1"/>
</dbReference>
<dbReference type="Gene3D" id="3.60.10.10">
    <property type="entry name" value="Endonuclease/exonuclease/phosphatase"/>
    <property type="match status" value="1"/>
</dbReference>
<reference evidence="3" key="1">
    <citation type="submission" date="2018-02" db="EMBL/GenBank/DDBJ databases">
        <authorList>
            <person name="Cohen D.B."/>
            <person name="Kent A.D."/>
        </authorList>
    </citation>
    <scope>NUCLEOTIDE SEQUENCE</scope>
</reference>
<organism evidence="3">
    <name type="scientific">Fagus sylvatica</name>
    <name type="common">Beechnut</name>
    <dbReference type="NCBI Taxonomy" id="28930"/>
    <lineage>
        <taxon>Eukaryota</taxon>
        <taxon>Viridiplantae</taxon>
        <taxon>Streptophyta</taxon>
        <taxon>Embryophyta</taxon>
        <taxon>Tracheophyta</taxon>
        <taxon>Spermatophyta</taxon>
        <taxon>Magnoliopsida</taxon>
        <taxon>eudicotyledons</taxon>
        <taxon>Gunneridae</taxon>
        <taxon>Pentapetalae</taxon>
        <taxon>rosids</taxon>
        <taxon>fabids</taxon>
        <taxon>Fagales</taxon>
        <taxon>Fagaceae</taxon>
        <taxon>Fagus</taxon>
    </lineage>
</organism>
<dbReference type="PANTHER" id="PTHR46890">
    <property type="entry name" value="NON-LTR RETROLELEMENT REVERSE TRANSCRIPTASE-LIKE PROTEIN-RELATED"/>
    <property type="match status" value="1"/>
</dbReference>
<accession>A0A2N9IQL2</accession>
<dbReference type="SUPFAM" id="SSF56219">
    <property type="entry name" value="DNase I-like"/>
    <property type="match status" value="1"/>
</dbReference>
<dbReference type="InterPro" id="IPR000477">
    <property type="entry name" value="RT_dom"/>
</dbReference>
<name>A0A2N9IQL2_FAGSY</name>
<dbReference type="Pfam" id="PF00078">
    <property type="entry name" value="RVT_1"/>
    <property type="match status" value="1"/>
</dbReference>
<proteinExistence type="predicted"/>